<dbReference type="Proteomes" id="UP000595857">
    <property type="component" value="Chromosome"/>
</dbReference>
<sequence>MFDPASTKPKDRTMPAILLLAAIALAGIWSLLPNAEEKAAGLLDDARYPEAMAVLEETQAHGMLSSYESQMLLKTYVLTKKRLSAAWLLVNEPTLQSASPEVIRQVLALFRDARDYSGEAQVLRAEYDRNGDEQDLARLRVLYRLLSDKDGEASLLEAAIAKGGSNPAYEQRLHFLRTELGGDNMALWVAPSGAFSQLLEAAPVRSLAFSNLTPPF</sequence>
<name>A0ABX7CCR4_9HYPH</name>
<keyword evidence="2" id="KW-1185">Reference proteome</keyword>
<evidence type="ECO:0000313" key="1">
    <source>
        <dbReference type="EMBL" id="QQR40405.1"/>
    </source>
</evidence>
<dbReference type="RefSeq" id="WP_201635722.1">
    <property type="nucleotide sequence ID" value="NZ_CP068046.1"/>
</dbReference>
<organism evidence="1 2">
    <name type="scientific">Devosia rhizoryzae</name>
    <dbReference type="NCBI Taxonomy" id="2774137"/>
    <lineage>
        <taxon>Bacteria</taxon>
        <taxon>Pseudomonadati</taxon>
        <taxon>Pseudomonadota</taxon>
        <taxon>Alphaproteobacteria</taxon>
        <taxon>Hyphomicrobiales</taxon>
        <taxon>Devosiaceae</taxon>
        <taxon>Devosia</taxon>
    </lineage>
</organism>
<evidence type="ECO:0008006" key="3">
    <source>
        <dbReference type="Google" id="ProtNLM"/>
    </source>
</evidence>
<proteinExistence type="predicted"/>
<protein>
    <recommendedName>
        <fullName evidence="3">Tetratricopeptide repeat protein</fullName>
    </recommendedName>
</protein>
<gene>
    <name evidence="1" type="ORF">JI748_05210</name>
</gene>
<dbReference type="EMBL" id="CP068046">
    <property type="protein sequence ID" value="QQR40405.1"/>
    <property type="molecule type" value="Genomic_DNA"/>
</dbReference>
<accession>A0ABX7CCR4</accession>
<reference evidence="1 2" key="1">
    <citation type="submission" date="2021-01" db="EMBL/GenBank/DDBJ databases">
        <title>Genome seq and assembly of Devosia sp. LEGU1.</title>
        <authorList>
            <person name="Chhetri G."/>
        </authorList>
    </citation>
    <scope>NUCLEOTIDE SEQUENCE [LARGE SCALE GENOMIC DNA]</scope>
    <source>
        <strain evidence="1 2">LEGU1</strain>
    </source>
</reference>
<evidence type="ECO:0000313" key="2">
    <source>
        <dbReference type="Proteomes" id="UP000595857"/>
    </source>
</evidence>